<dbReference type="EMBL" id="MT631211">
    <property type="protein sequence ID" value="QNO46626.1"/>
    <property type="molecule type" value="Genomic_DNA"/>
</dbReference>
<evidence type="ECO:0000313" key="9">
    <source>
        <dbReference type="EMBL" id="QNO46626.1"/>
    </source>
</evidence>
<dbReference type="PROSITE" id="PS00595">
    <property type="entry name" value="AA_TRANSFER_CLASS_5"/>
    <property type="match status" value="1"/>
</dbReference>
<evidence type="ECO:0000256" key="6">
    <source>
        <dbReference type="RuleBase" id="RU004075"/>
    </source>
</evidence>
<organism evidence="9">
    <name type="scientific">Candidatus Methanogaster sp. ANME-2c ERB4</name>
    <dbReference type="NCBI Taxonomy" id="2759911"/>
    <lineage>
        <taxon>Archaea</taxon>
        <taxon>Methanobacteriati</taxon>
        <taxon>Methanobacteriota</taxon>
        <taxon>Stenosarchaea group</taxon>
        <taxon>Methanomicrobia</taxon>
        <taxon>Methanosarcinales</taxon>
        <taxon>ANME-2 cluster</taxon>
        <taxon>Candidatus Methanogasteraceae</taxon>
        <taxon>Candidatus Methanogaster</taxon>
    </lineage>
</organism>
<dbReference type="InterPro" id="IPR000192">
    <property type="entry name" value="Aminotrans_V_dom"/>
</dbReference>
<dbReference type="PANTHER" id="PTHR21152:SF24">
    <property type="entry name" value="ALANINE--GLYOXYLATE AMINOTRANSFERASE 1"/>
    <property type="match status" value="1"/>
</dbReference>
<evidence type="ECO:0000256" key="1">
    <source>
        <dbReference type="ARBA" id="ARBA00001933"/>
    </source>
</evidence>
<protein>
    <submittedName>
        <fullName evidence="9">2-aminoethylphosphonate--pyruvate transaminase</fullName>
        <ecNumber evidence="9">2.6.1.37</ecNumber>
    </submittedName>
</protein>
<dbReference type="GO" id="GO:0047304">
    <property type="term" value="F:2-aminoethylphosphonate-pyruvate transaminase activity"/>
    <property type="evidence" value="ECO:0007669"/>
    <property type="project" value="UniProtKB-EC"/>
</dbReference>
<dbReference type="PIRSF" id="PIRSF000524">
    <property type="entry name" value="SPT"/>
    <property type="match status" value="1"/>
</dbReference>
<evidence type="ECO:0000256" key="2">
    <source>
        <dbReference type="ARBA" id="ARBA00009236"/>
    </source>
</evidence>
<evidence type="ECO:0000256" key="7">
    <source>
        <dbReference type="RuleBase" id="RU004504"/>
    </source>
</evidence>
<dbReference type="FunFam" id="3.40.640.10:FF:000027">
    <property type="entry name" value="Serine--pyruvate aminotransferase, mitochondrial"/>
    <property type="match status" value="1"/>
</dbReference>
<dbReference type="InterPro" id="IPR015424">
    <property type="entry name" value="PyrdxlP-dep_Trfase"/>
</dbReference>
<feature type="domain" description="Aminotransferase class V" evidence="8">
    <location>
        <begin position="29"/>
        <end position="326"/>
    </location>
</feature>
<comment type="cofactor">
    <cofactor evidence="1 7">
        <name>pyridoxal 5'-phosphate</name>
        <dbReference type="ChEBI" id="CHEBI:597326"/>
    </cofactor>
</comment>
<comment type="similarity">
    <text evidence="2 6">Belongs to the class-V pyridoxal-phosphate-dependent aminotransferase family.</text>
</comment>
<dbReference type="PANTHER" id="PTHR21152">
    <property type="entry name" value="AMINOTRANSFERASE CLASS V"/>
    <property type="match status" value="1"/>
</dbReference>
<keyword evidence="5" id="KW-0663">Pyridoxal phosphate</keyword>
<accession>A0A7G9YF42</accession>
<dbReference type="Gene3D" id="3.40.640.10">
    <property type="entry name" value="Type I PLP-dependent aspartate aminotransferase-like (Major domain)"/>
    <property type="match status" value="1"/>
</dbReference>
<dbReference type="InterPro" id="IPR020578">
    <property type="entry name" value="Aminotrans_V_PyrdxlP_BS"/>
</dbReference>
<proteinExistence type="inferred from homology"/>
<dbReference type="InterPro" id="IPR015422">
    <property type="entry name" value="PyrdxlP-dep_Trfase_small"/>
</dbReference>
<reference evidence="9" key="1">
    <citation type="submission" date="2020-06" db="EMBL/GenBank/DDBJ databases">
        <title>Unique genomic features of the anaerobic methanotrophic archaea.</title>
        <authorList>
            <person name="Chadwick G.L."/>
            <person name="Skennerton C.T."/>
            <person name="Laso-Perez R."/>
            <person name="Leu A.O."/>
            <person name="Speth D.R."/>
            <person name="Yu H."/>
            <person name="Morgan-Lang C."/>
            <person name="Hatzenpichler R."/>
            <person name="Goudeau D."/>
            <person name="Malmstrom R."/>
            <person name="Brazelton W.J."/>
            <person name="Woyke T."/>
            <person name="Hallam S.J."/>
            <person name="Tyson G.W."/>
            <person name="Wegener G."/>
            <person name="Boetius A."/>
            <person name="Orphan V."/>
        </authorList>
    </citation>
    <scope>NUCLEOTIDE SEQUENCE</scope>
</reference>
<evidence type="ECO:0000256" key="3">
    <source>
        <dbReference type="ARBA" id="ARBA00022576"/>
    </source>
</evidence>
<dbReference type="EC" id="2.6.1.37" evidence="9"/>
<dbReference type="Gene3D" id="3.90.1150.10">
    <property type="entry name" value="Aspartate Aminotransferase, domain 1"/>
    <property type="match status" value="1"/>
</dbReference>
<evidence type="ECO:0000256" key="5">
    <source>
        <dbReference type="ARBA" id="ARBA00022898"/>
    </source>
</evidence>
<dbReference type="GO" id="GO:0019265">
    <property type="term" value="P:glycine biosynthetic process, by transamination of glyoxylate"/>
    <property type="evidence" value="ECO:0007669"/>
    <property type="project" value="TreeGrafter"/>
</dbReference>
<keyword evidence="4 9" id="KW-0808">Transferase</keyword>
<dbReference type="GO" id="GO:0008453">
    <property type="term" value="F:alanine-glyoxylate transaminase activity"/>
    <property type="evidence" value="ECO:0007669"/>
    <property type="project" value="TreeGrafter"/>
</dbReference>
<gene>
    <name evidence="9" type="primary">phnW</name>
    <name evidence="9" type="ORF">OEAKOMNL_00028</name>
</gene>
<dbReference type="SUPFAM" id="SSF53383">
    <property type="entry name" value="PLP-dependent transferases"/>
    <property type="match status" value="1"/>
</dbReference>
<keyword evidence="9" id="KW-0670">Pyruvate</keyword>
<dbReference type="AlphaFoldDB" id="A0A7G9YF42"/>
<evidence type="ECO:0000259" key="8">
    <source>
        <dbReference type="Pfam" id="PF00266"/>
    </source>
</evidence>
<name>A0A7G9YF42_9EURY</name>
<keyword evidence="3 9" id="KW-0032">Aminotransferase</keyword>
<sequence>MNIEDTLIMIPGPVPVVPRILRAMAKPVINHRGYEFAEMFNECRGLLADLFQTKNEILLLSGSGTSGMEAAIGNLVNPDETIVTVVNGKFGERFRDIGRRYGNTVPVESEWGYPIDLDAVAAALEDGADAVAMVHNETSVGMLNPADEVGKLTRKHEALFIMDGITSIGGTPTPIDEWGVDIAIMGSQKCIAAPPGFAAVSVSKRAFQKMEDVQNPPYYLDLKAHRKSAGKGQTPYTPSIPLFFAMQEALHIAHEEGLDARRQRQATGAAAVRAAAAAMGIAMFPQPDEKSRYSDTVTAMKVPSGIPFDQMKKEMLARGILIAGGQAHLKGNIFRIGSMGNFRSKDLLITIQTLESILHAHGAVPDSDFGAGIRAAESVLMQ</sequence>
<evidence type="ECO:0000256" key="4">
    <source>
        <dbReference type="ARBA" id="ARBA00022679"/>
    </source>
</evidence>
<dbReference type="GO" id="GO:0004760">
    <property type="term" value="F:L-serine-pyruvate transaminase activity"/>
    <property type="evidence" value="ECO:0007669"/>
    <property type="project" value="TreeGrafter"/>
</dbReference>
<dbReference type="InterPro" id="IPR015421">
    <property type="entry name" value="PyrdxlP-dep_Trfase_major"/>
</dbReference>
<dbReference type="InterPro" id="IPR024169">
    <property type="entry name" value="SP_NH2Trfase/AEP_transaminase"/>
</dbReference>
<dbReference type="Pfam" id="PF00266">
    <property type="entry name" value="Aminotran_5"/>
    <property type="match status" value="1"/>
</dbReference>